<feature type="domain" description="DUF7587" evidence="1">
    <location>
        <begin position="35"/>
        <end position="152"/>
    </location>
</feature>
<dbReference type="Pfam" id="PF24494">
    <property type="entry name" value="DUF7587"/>
    <property type="match status" value="1"/>
</dbReference>
<name>A0A1L9PU32_ASPVE</name>
<dbReference type="OrthoDB" id="4152607at2759"/>
<accession>A0A1L9PU32</accession>
<keyword evidence="3" id="KW-1185">Reference proteome</keyword>
<dbReference type="RefSeq" id="XP_040670800.1">
    <property type="nucleotide sequence ID" value="XM_040807371.1"/>
</dbReference>
<protein>
    <recommendedName>
        <fullName evidence="1">DUF7587 domain-containing protein</fullName>
    </recommendedName>
</protein>
<dbReference type="GeneID" id="63722882"/>
<reference evidence="3" key="1">
    <citation type="journal article" date="2017" name="Genome Biol.">
        <title>Comparative genomics reveals high biological diversity and specific adaptations in the industrially and medically important fungal genus Aspergillus.</title>
        <authorList>
            <person name="de Vries R.P."/>
            <person name="Riley R."/>
            <person name="Wiebenga A."/>
            <person name="Aguilar-Osorio G."/>
            <person name="Amillis S."/>
            <person name="Uchima C.A."/>
            <person name="Anderluh G."/>
            <person name="Asadollahi M."/>
            <person name="Askin M."/>
            <person name="Barry K."/>
            <person name="Battaglia E."/>
            <person name="Bayram O."/>
            <person name="Benocci T."/>
            <person name="Braus-Stromeyer S.A."/>
            <person name="Caldana C."/>
            <person name="Canovas D."/>
            <person name="Cerqueira G.C."/>
            <person name="Chen F."/>
            <person name="Chen W."/>
            <person name="Choi C."/>
            <person name="Clum A."/>
            <person name="Dos Santos R.A."/>
            <person name="Damasio A.R."/>
            <person name="Diallinas G."/>
            <person name="Emri T."/>
            <person name="Fekete E."/>
            <person name="Flipphi M."/>
            <person name="Freyberg S."/>
            <person name="Gallo A."/>
            <person name="Gournas C."/>
            <person name="Habgood R."/>
            <person name="Hainaut M."/>
            <person name="Harispe M.L."/>
            <person name="Henrissat B."/>
            <person name="Hilden K.S."/>
            <person name="Hope R."/>
            <person name="Hossain A."/>
            <person name="Karabika E."/>
            <person name="Karaffa L."/>
            <person name="Karanyi Z."/>
            <person name="Krasevec N."/>
            <person name="Kuo A."/>
            <person name="Kusch H."/>
            <person name="LaButti K."/>
            <person name="Lagendijk E.L."/>
            <person name="Lapidus A."/>
            <person name="Levasseur A."/>
            <person name="Lindquist E."/>
            <person name="Lipzen A."/>
            <person name="Logrieco A.F."/>
            <person name="MacCabe A."/>
            <person name="Maekelae M.R."/>
            <person name="Malavazi I."/>
            <person name="Melin P."/>
            <person name="Meyer V."/>
            <person name="Mielnichuk N."/>
            <person name="Miskei M."/>
            <person name="Molnar A.P."/>
            <person name="Mule G."/>
            <person name="Ngan C.Y."/>
            <person name="Orejas M."/>
            <person name="Orosz E."/>
            <person name="Ouedraogo J.P."/>
            <person name="Overkamp K.M."/>
            <person name="Park H.-S."/>
            <person name="Perrone G."/>
            <person name="Piumi F."/>
            <person name="Punt P.J."/>
            <person name="Ram A.F."/>
            <person name="Ramon A."/>
            <person name="Rauscher S."/>
            <person name="Record E."/>
            <person name="Riano-Pachon D.M."/>
            <person name="Robert V."/>
            <person name="Roehrig J."/>
            <person name="Ruller R."/>
            <person name="Salamov A."/>
            <person name="Salih N.S."/>
            <person name="Samson R.A."/>
            <person name="Sandor E."/>
            <person name="Sanguinetti M."/>
            <person name="Schuetze T."/>
            <person name="Sepcic K."/>
            <person name="Shelest E."/>
            <person name="Sherlock G."/>
            <person name="Sophianopoulou V."/>
            <person name="Squina F.M."/>
            <person name="Sun H."/>
            <person name="Susca A."/>
            <person name="Todd R.B."/>
            <person name="Tsang A."/>
            <person name="Unkles S.E."/>
            <person name="van de Wiele N."/>
            <person name="van Rossen-Uffink D."/>
            <person name="Oliveira J.V."/>
            <person name="Vesth T.C."/>
            <person name="Visser J."/>
            <person name="Yu J.-H."/>
            <person name="Zhou M."/>
            <person name="Andersen M.R."/>
            <person name="Archer D.B."/>
            <person name="Baker S.E."/>
            <person name="Benoit I."/>
            <person name="Brakhage A.A."/>
            <person name="Braus G.H."/>
            <person name="Fischer R."/>
            <person name="Frisvad J.C."/>
            <person name="Goldman G.H."/>
            <person name="Houbraken J."/>
            <person name="Oakley B."/>
            <person name="Pocsi I."/>
            <person name="Scazzocchio C."/>
            <person name="Seiboth B."/>
            <person name="vanKuyk P.A."/>
            <person name="Wortman J."/>
            <person name="Dyer P.S."/>
            <person name="Grigoriev I.V."/>
        </authorList>
    </citation>
    <scope>NUCLEOTIDE SEQUENCE [LARGE SCALE GENOMIC DNA]</scope>
    <source>
        <strain evidence="3">CBS 583.65</strain>
    </source>
</reference>
<sequence length="335" mass="38483">MPGLYVEPPKPQCALPFDPNPHHRQHTPLFNRNFTPRYLYRLVAPQTAGSTTSSTAIPSTYPQHQTDIFHLPTQKAATLLLNHLLWQRGHENGCNLMSWTSSLLFALQYALYRHRKDGDDLNQIQLIVLDTTLFPRGTFMQDMEIMRSFAGSDSRLQKFVEFRESEYYFGEYITQGRLSIQDRCVCTSVQKMIDLGLFELQPLLADRTQWQWWPKRVLAFREQFTSGRLVATPDSHVDIAVDISRQCFGGQWAVPVAIMLLALLPRKVDDITLMEGFRARFTDADIRRARLDRMKVDSTRLPEVGQFLGLLQSVQRNCVDSEYSSLAAQVQGLQV</sequence>
<dbReference type="AlphaFoldDB" id="A0A1L9PU32"/>
<dbReference type="STRING" id="1036611.A0A1L9PU32"/>
<dbReference type="Proteomes" id="UP000184073">
    <property type="component" value="Unassembled WGS sequence"/>
</dbReference>
<evidence type="ECO:0000313" key="2">
    <source>
        <dbReference type="EMBL" id="OJJ05038.1"/>
    </source>
</evidence>
<evidence type="ECO:0000259" key="1">
    <source>
        <dbReference type="Pfam" id="PF24494"/>
    </source>
</evidence>
<proteinExistence type="predicted"/>
<dbReference type="EMBL" id="KV878132">
    <property type="protein sequence ID" value="OJJ05038.1"/>
    <property type="molecule type" value="Genomic_DNA"/>
</dbReference>
<dbReference type="InterPro" id="IPR056009">
    <property type="entry name" value="DUF7587"/>
</dbReference>
<dbReference type="VEuPathDB" id="FungiDB:ASPVEDRAFT_137255"/>
<gene>
    <name evidence="2" type="ORF">ASPVEDRAFT_137255</name>
</gene>
<evidence type="ECO:0000313" key="3">
    <source>
        <dbReference type="Proteomes" id="UP000184073"/>
    </source>
</evidence>
<organism evidence="2 3">
    <name type="scientific">Aspergillus versicolor CBS 583.65</name>
    <dbReference type="NCBI Taxonomy" id="1036611"/>
    <lineage>
        <taxon>Eukaryota</taxon>
        <taxon>Fungi</taxon>
        <taxon>Dikarya</taxon>
        <taxon>Ascomycota</taxon>
        <taxon>Pezizomycotina</taxon>
        <taxon>Eurotiomycetes</taxon>
        <taxon>Eurotiomycetidae</taxon>
        <taxon>Eurotiales</taxon>
        <taxon>Aspergillaceae</taxon>
        <taxon>Aspergillus</taxon>
        <taxon>Aspergillus subgen. Nidulantes</taxon>
    </lineage>
</organism>